<gene>
    <name evidence="2" type="ORF">AAA081_06400</name>
</gene>
<keyword evidence="1" id="KW-0732">Signal</keyword>
<proteinExistence type="predicted"/>
<feature type="chain" id="PRO_5047064811" evidence="1">
    <location>
        <begin position="25"/>
        <end position="208"/>
    </location>
</feature>
<evidence type="ECO:0000256" key="1">
    <source>
        <dbReference type="SAM" id="SignalP"/>
    </source>
</evidence>
<feature type="signal peptide" evidence="1">
    <location>
        <begin position="1"/>
        <end position="24"/>
    </location>
</feature>
<reference evidence="2 3" key="1">
    <citation type="submission" date="2024-04" db="EMBL/GenBank/DDBJ databases">
        <title>Human intestinal bacterial collection.</title>
        <authorList>
            <person name="Pauvert C."/>
            <person name="Hitch T.C.A."/>
            <person name="Clavel T."/>
        </authorList>
    </citation>
    <scope>NUCLEOTIDE SEQUENCE [LARGE SCALE GENOMIC DNA]</scope>
    <source>
        <strain evidence="2 3">CLA-SR-H026</strain>
    </source>
</reference>
<organism evidence="2 3">
    <name type="scientific">Aedoeadaptatus acetigenes</name>
    <dbReference type="NCBI Taxonomy" id="2981723"/>
    <lineage>
        <taxon>Bacteria</taxon>
        <taxon>Bacillati</taxon>
        <taxon>Bacillota</taxon>
        <taxon>Tissierellia</taxon>
        <taxon>Tissierellales</taxon>
        <taxon>Peptoniphilaceae</taxon>
        <taxon>Aedoeadaptatus</taxon>
    </lineage>
</organism>
<name>A0ABV1J6W2_9FIRM</name>
<sequence length="208" mass="24154">MKKVILSTLLVVGLLIPMPTNVFAFSEEEVLFEETKINSEVNTEEEKYDITVCNPNELKEPNEELEYDTNELKEPNEELEYDTNEITLLRATDKDLWDEYYYNEGSVKKNITVRNYSYPYNAGDVNVYIENRGNTEINVNIYKGWWNSDTITYYTIKPNSSKVFKVSSRYGTQDCTGGNHCYGEHNFTVSVYSVEGPVSFHGRARVYY</sequence>
<dbReference type="EMBL" id="JBBNPS010000017">
    <property type="protein sequence ID" value="MEQ3353919.1"/>
    <property type="molecule type" value="Genomic_DNA"/>
</dbReference>
<protein>
    <submittedName>
        <fullName evidence="2">Uncharacterized protein</fullName>
    </submittedName>
</protein>
<keyword evidence="3" id="KW-1185">Reference proteome</keyword>
<accession>A0ABV1J6W2</accession>
<evidence type="ECO:0000313" key="2">
    <source>
        <dbReference type="EMBL" id="MEQ3353919.1"/>
    </source>
</evidence>
<dbReference type="Proteomes" id="UP001481872">
    <property type="component" value="Unassembled WGS sequence"/>
</dbReference>
<evidence type="ECO:0000313" key="3">
    <source>
        <dbReference type="Proteomes" id="UP001481872"/>
    </source>
</evidence>
<comment type="caution">
    <text evidence="2">The sequence shown here is derived from an EMBL/GenBank/DDBJ whole genome shotgun (WGS) entry which is preliminary data.</text>
</comment>
<dbReference type="RefSeq" id="WP_349054209.1">
    <property type="nucleotide sequence ID" value="NZ_JBBNPS010000017.1"/>
</dbReference>